<accession>A0A1I1QGV8</accession>
<dbReference type="GO" id="GO:0031992">
    <property type="term" value="F:energy transducer activity"/>
    <property type="evidence" value="ECO:0007669"/>
    <property type="project" value="InterPro"/>
</dbReference>
<dbReference type="GO" id="GO:0015891">
    <property type="term" value="P:siderophore transport"/>
    <property type="evidence" value="ECO:0007669"/>
    <property type="project" value="InterPro"/>
</dbReference>
<dbReference type="RefSeq" id="WP_093427650.1">
    <property type="nucleotide sequence ID" value="NZ_FOMJ01000002.1"/>
</dbReference>
<comment type="subcellular location">
    <subcellularLocation>
        <location evidence="1 10">Cell inner membrane</location>
        <topology evidence="1 10">Single-pass membrane protein</topology>
        <orientation evidence="1 10">Periplasmic side</orientation>
    </subcellularLocation>
</comment>
<dbReference type="OrthoDB" id="9792439at2"/>
<evidence type="ECO:0000256" key="3">
    <source>
        <dbReference type="ARBA" id="ARBA00022448"/>
    </source>
</evidence>
<evidence type="ECO:0000313" key="15">
    <source>
        <dbReference type="Proteomes" id="UP000198611"/>
    </source>
</evidence>
<keyword evidence="5 10" id="KW-0997">Cell inner membrane</keyword>
<dbReference type="PANTHER" id="PTHR33446">
    <property type="entry name" value="PROTEIN TONB-RELATED"/>
    <property type="match status" value="1"/>
</dbReference>
<dbReference type="SUPFAM" id="SSF74653">
    <property type="entry name" value="TolA/TonB C-terminal domain"/>
    <property type="match status" value="1"/>
</dbReference>
<evidence type="ECO:0000256" key="12">
    <source>
        <dbReference type="SAM" id="SignalP"/>
    </source>
</evidence>
<dbReference type="NCBIfam" id="TIGR01352">
    <property type="entry name" value="tonB_Cterm"/>
    <property type="match status" value="1"/>
</dbReference>
<dbReference type="PANTHER" id="PTHR33446:SF2">
    <property type="entry name" value="PROTEIN TONB"/>
    <property type="match status" value="1"/>
</dbReference>
<sequence length="268" mass="27204">MAAPLSPSGRGLAVAVFLSAAAHAGTLLIAGSPTEPVGGAGGGAGMSVQLAAAGGAPGRETGDASEGGDPEEASATRAEAEPREEPAPREEPTGTTAERPAPEPPEPEASTEPQRTETTKAIATAPSPEPPDEEAEAGTKTPSERADVGEATDPAGTTPKDASDADTTGGGSNNPEADPGHLRAEARGALGEHFRYPPVAVRRGWEGEVRLAFRVTAEGDIRDIQVARGSGHAMLDDAARRALERVAPLEAPGRSVELKLPVVFRLEG</sequence>
<evidence type="ECO:0000256" key="5">
    <source>
        <dbReference type="ARBA" id="ARBA00022519"/>
    </source>
</evidence>
<dbReference type="PRINTS" id="PR01374">
    <property type="entry name" value="TONBPROTEIN"/>
</dbReference>
<keyword evidence="12" id="KW-0732">Signal</keyword>
<keyword evidence="15" id="KW-1185">Reference proteome</keyword>
<dbReference type="GO" id="GO:0055085">
    <property type="term" value="P:transmembrane transport"/>
    <property type="evidence" value="ECO:0007669"/>
    <property type="project" value="InterPro"/>
</dbReference>
<organism evidence="14 15">
    <name type="scientific">Thiohalospira halophila DSM 15071</name>
    <dbReference type="NCBI Taxonomy" id="1123397"/>
    <lineage>
        <taxon>Bacteria</taxon>
        <taxon>Pseudomonadati</taxon>
        <taxon>Pseudomonadota</taxon>
        <taxon>Gammaproteobacteria</taxon>
        <taxon>Thiohalospirales</taxon>
        <taxon>Thiohalospiraceae</taxon>
        <taxon>Thiohalospira</taxon>
    </lineage>
</organism>
<dbReference type="AlphaFoldDB" id="A0A1I1QGV8"/>
<comment type="function">
    <text evidence="10">Interacts with outer membrane receptor proteins that carry out high-affinity binding and energy dependent uptake into the periplasmic space of specific substrates. It could act to transduce energy from the cytoplasmic membrane to specific energy-requiring processes in the outer membrane, resulting in the release into the periplasm of ligands bound by these outer membrane proteins.</text>
</comment>
<keyword evidence="7 10" id="KW-0653">Protein transport</keyword>
<dbReference type="GO" id="GO:0030288">
    <property type="term" value="C:outer membrane-bounded periplasmic space"/>
    <property type="evidence" value="ECO:0007669"/>
    <property type="project" value="InterPro"/>
</dbReference>
<dbReference type="EMBL" id="FOMJ01000002">
    <property type="protein sequence ID" value="SFD17350.1"/>
    <property type="molecule type" value="Genomic_DNA"/>
</dbReference>
<evidence type="ECO:0000256" key="8">
    <source>
        <dbReference type="ARBA" id="ARBA00022989"/>
    </source>
</evidence>
<dbReference type="Gene3D" id="3.30.1150.10">
    <property type="match status" value="1"/>
</dbReference>
<reference evidence="14 15" key="1">
    <citation type="submission" date="2016-10" db="EMBL/GenBank/DDBJ databases">
        <authorList>
            <person name="de Groot N.N."/>
        </authorList>
    </citation>
    <scope>NUCLEOTIDE SEQUENCE [LARGE SCALE GENOMIC DNA]</scope>
    <source>
        <strain evidence="14 15">HL3</strain>
    </source>
</reference>
<evidence type="ECO:0000256" key="2">
    <source>
        <dbReference type="ARBA" id="ARBA00006555"/>
    </source>
</evidence>
<dbReference type="Pfam" id="PF03544">
    <property type="entry name" value="TonB_C"/>
    <property type="match status" value="1"/>
</dbReference>
<keyword evidence="9" id="KW-0472">Membrane</keyword>
<evidence type="ECO:0000256" key="1">
    <source>
        <dbReference type="ARBA" id="ARBA00004383"/>
    </source>
</evidence>
<protein>
    <recommendedName>
        <fullName evidence="10">Protein TonB</fullName>
    </recommendedName>
</protein>
<feature type="signal peptide" evidence="12">
    <location>
        <begin position="1"/>
        <end position="24"/>
    </location>
</feature>
<feature type="compositionally biased region" description="Basic and acidic residues" evidence="11">
    <location>
        <begin position="78"/>
        <end position="92"/>
    </location>
</feature>
<evidence type="ECO:0000256" key="6">
    <source>
        <dbReference type="ARBA" id="ARBA00022692"/>
    </source>
</evidence>
<evidence type="ECO:0000256" key="11">
    <source>
        <dbReference type="SAM" id="MobiDB-lite"/>
    </source>
</evidence>
<evidence type="ECO:0000256" key="7">
    <source>
        <dbReference type="ARBA" id="ARBA00022927"/>
    </source>
</evidence>
<proteinExistence type="inferred from homology"/>
<keyword evidence="8" id="KW-1133">Transmembrane helix</keyword>
<evidence type="ECO:0000256" key="4">
    <source>
        <dbReference type="ARBA" id="ARBA00022475"/>
    </source>
</evidence>
<keyword evidence="3 10" id="KW-0813">Transport</keyword>
<name>A0A1I1QGV8_9GAMM</name>
<evidence type="ECO:0000313" key="14">
    <source>
        <dbReference type="EMBL" id="SFD17350.1"/>
    </source>
</evidence>
<evidence type="ECO:0000259" key="13">
    <source>
        <dbReference type="PROSITE" id="PS52015"/>
    </source>
</evidence>
<dbReference type="GO" id="GO:0015031">
    <property type="term" value="P:protein transport"/>
    <property type="evidence" value="ECO:0007669"/>
    <property type="project" value="UniProtKB-UniRule"/>
</dbReference>
<dbReference type="STRING" id="1123397.SAMN05660831_00997"/>
<keyword evidence="10" id="KW-0735">Signal-anchor</keyword>
<feature type="chain" id="PRO_5011520809" description="Protein TonB" evidence="12">
    <location>
        <begin position="25"/>
        <end position="268"/>
    </location>
</feature>
<dbReference type="PROSITE" id="PS52015">
    <property type="entry name" value="TONB_CTD"/>
    <property type="match status" value="1"/>
</dbReference>
<gene>
    <name evidence="14" type="ORF">SAMN05660831_00997</name>
</gene>
<dbReference type="InterPro" id="IPR006260">
    <property type="entry name" value="TonB/TolA_C"/>
</dbReference>
<dbReference type="Proteomes" id="UP000198611">
    <property type="component" value="Unassembled WGS sequence"/>
</dbReference>
<dbReference type="InterPro" id="IPR003538">
    <property type="entry name" value="TonB"/>
</dbReference>
<keyword evidence="6" id="KW-0812">Transmembrane</keyword>
<evidence type="ECO:0000256" key="9">
    <source>
        <dbReference type="ARBA" id="ARBA00023136"/>
    </source>
</evidence>
<feature type="region of interest" description="Disordered" evidence="11">
    <location>
        <begin position="30"/>
        <end position="186"/>
    </location>
</feature>
<dbReference type="InterPro" id="IPR051045">
    <property type="entry name" value="TonB-dependent_transducer"/>
</dbReference>
<dbReference type="InterPro" id="IPR037682">
    <property type="entry name" value="TonB_C"/>
</dbReference>
<evidence type="ECO:0000256" key="10">
    <source>
        <dbReference type="RuleBase" id="RU362123"/>
    </source>
</evidence>
<feature type="domain" description="TonB C-terminal" evidence="13">
    <location>
        <begin position="181"/>
        <end position="268"/>
    </location>
</feature>
<comment type="similarity">
    <text evidence="2 10">Belongs to the TonB family.</text>
</comment>
<keyword evidence="4 10" id="KW-1003">Cell membrane</keyword>
<dbReference type="GO" id="GO:0098797">
    <property type="term" value="C:plasma membrane protein complex"/>
    <property type="evidence" value="ECO:0007669"/>
    <property type="project" value="TreeGrafter"/>
</dbReference>